<feature type="domain" description="HMG box" evidence="3">
    <location>
        <begin position="251"/>
        <end position="328"/>
    </location>
</feature>
<proteinExistence type="predicted"/>
<dbReference type="PANTHER" id="PTHR48125:SF12">
    <property type="entry name" value="AT HOOK TRANSCRIPTION FACTOR FAMILY-RELATED"/>
    <property type="match status" value="1"/>
</dbReference>
<comment type="caution">
    <text evidence="4">The sequence shown here is derived from an EMBL/GenBank/DDBJ whole genome shotgun (WGS) entry which is preliminary data.</text>
</comment>
<dbReference type="PANTHER" id="PTHR48125">
    <property type="entry name" value="LP07818P1"/>
    <property type="match status" value="1"/>
</dbReference>
<feature type="region of interest" description="Disordered" evidence="2">
    <location>
        <begin position="565"/>
        <end position="707"/>
    </location>
</feature>
<dbReference type="Proteomes" id="UP000237631">
    <property type="component" value="Unassembled WGS sequence"/>
</dbReference>
<protein>
    <recommendedName>
        <fullName evidence="3">HMG box domain-containing protein</fullName>
    </recommendedName>
</protein>
<reference evidence="5" key="1">
    <citation type="journal article" date="2017" name="bioRxiv">
        <title>Conservation of a gene cluster reveals novel cercosporin biosynthetic mechanisms and extends production to the genus Colletotrichum.</title>
        <authorList>
            <person name="de Jonge R."/>
            <person name="Ebert M.K."/>
            <person name="Huitt-Roehl C.R."/>
            <person name="Pal P."/>
            <person name="Suttle J.C."/>
            <person name="Spanner R.E."/>
            <person name="Neubauer J.D."/>
            <person name="Jurick W.M.II."/>
            <person name="Stott K.A."/>
            <person name="Secor G.A."/>
            <person name="Thomma B.P.H.J."/>
            <person name="Van de Peer Y."/>
            <person name="Townsend C.A."/>
            <person name="Bolton M.D."/>
        </authorList>
    </citation>
    <scope>NUCLEOTIDE SEQUENCE [LARGE SCALE GENOMIC DNA]</scope>
    <source>
        <strain evidence="5">CBS538.71</strain>
    </source>
</reference>
<keyword evidence="1" id="KW-0539">Nucleus</keyword>
<feature type="region of interest" description="Disordered" evidence="2">
    <location>
        <begin position="51"/>
        <end position="89"/>
    </location>
</feature>
<name>A0A2S6CMI6_9PEZI</name>
<evidence type="ECO:0000256" key="1">
    <source>
        <dbReference type="PROSITE-ProRule" id="PRU00267"/>
    </source>
</evidence>
<evidence type="ECO:0000256" key="2">
    <source>
        <dbReference type="SAM" id="MobiDB-lite"/>
    </source>
</evidence>
<dbReference type="GO" id="GO:0005634">
    <property type="term" value="C:nucleus"/>
    <property type="evidence" value="ECO:0007669"/>
    <property type="project" value="UniProtKB-UniRule"/>
</dbReference>
<evidence type="ECO:0000313" key="4">
    <source>
        <dbReference type="EMBL" id="PPJ60943.1"/>
    </source>
</evidence>
<dbReference type="InterPro" id="IPR036910">
    <property type="entry name" value="HMG_box_dom_sf"/>
</dbReference>
<gene>
    <name evidence="4" type="ORF">CBER1_08586</name>
</gene>
<sequence>MTGQNYGHNGDWNVNEFFDINNMDFDGPDNYHGDQQYEQSDNALIDPSILTGMLPTSSPAPRLTPTPTARPIPTPAPQEIQPAAPPLPTIPSSTTFSYSDEIGWFMKVDYPTYFAAKESDGTTFNYVPVPPPESWQAQRVPVPQPAPQQQTYEQQTYQQQPYPQQTYQQQNGTAFPAAFPDAYVSANGQYAMPDFEPSALAGPYVSQTPSKKRSRKTAATPSRSKVTKNKRRPAFHRTSIIRKCTCTPDHIPRPPNGFIIFRSRGIFSDEVMAYMTPEERIIISGGKKLDVKKVGRVWHSLPKELQAPYYQEAKRLAAQHAAMYPGYKYQPQDDLKRDFGSPDCVCGAYQTNLAARNARAAAGVADDEASTDDDIVVTRAPKKRSKSRKAQKQDVYEEPVAYGPPIGFAPMQQLSDQQAADAIAAWNAMPGAPLMGHPSLAAPVAQRPTRGAKRTINYAETDDEADIELLLSGRLESRAVGLAFDDFGGGYEQDTLFVQDDSRPFESAPVYAAPARRASRPLFGQEVPTYAAPARRASRALLAQAVYDNFASASTYAPPARRASRVSFAQDNSRQSASASTYAAPARRASRSQSRESQSQSLRSPYRPISNLVLPGGRPITSSSRPSLERRETLRSIQQIPPSRRRSSSQRHRQSIHPLPQALQSPKRSPARKRQSDGFDRLFDDINEMEEEFDDDGDGDSLFDGDF</sequence>
<feature type="compositionally biased region" description="Low complexity" evidence="2">
    <location>
        <begin position="136"/>
        <end position="159"/>
    </location>
</feature>
<evidence type="ECO:0000313" key="5">
    <source>
        <dbReference type="Proteomes" id="UP000237631"/>
    </source>
</evidence>
<keyword evidence="1" id="KW-0238">DNA-binding</keyword>
<evidence type="ECO:0000259" key="3">
    <source>
        <dbReference type="PROSITE" id="PS50118"/>
    </source>
</evidence>
<dbReference type="InterPro" id="IPR009071">
    <property type="entry name" value="HMG_box_dom"/>
</dbReference>
<feature type="compositionally biased region" description="Basic and acidic residues" evidence="2">
    <location>
        <begin position="674"/>
        <end position="684"/>
    </location>
</feature>
<feature type="compositionally biased region" description="Basic residues" evidence="2">
    <location>
        <begin position="643"/>
        <end position="655"/>
    </location>
</feature>
<feature type="region of interest" description="Disordered" evidence="2">
    <location>
        <begin position="135"/>
        <end position="159"/>
    </location>
</feature>
<dbReference type="PROSITE" id="PS50118">
    <property type="entry name" value="HMG_BOX_2"/>
    <property type="match status" value="1"/>
</dbReference>
<dbReference type="CDD" id="cd01389">
    <property type="entry name" value="HMG-box_ROX1-like"/>
    <property type="match status" value="1"/>
</dbReference>
<dbReference type="SMART" id="SM00398">
    <property type="entry name" value="HMG"/>
    <property type="match status" value="1"/>
</dbReference>
<dbReference type="OrthoDB" id="3650946at2759"/>
<organism evidence="4 5">
    <name type="scientific">Cercospora berteroae</name>
    <dbReference type="NCBI Taxonomy" id="357750"/>
    <lineage>
        <taxon>Eukaryota</taxon>
        <taxon>Fungi</taxon>
        <taxon>Dikarya</taxon>
        <taxon>Ascomycota</taxon>
        <taxon>Pezizomycotina</taxon>
        <taxon>Dothideomycetes</taxon>
        <taxon>Dothideomycetidae</taxon>
        <taxon>Mycosphaerellales</taxon>
        <taxon>Mycosphaerellaceae</taxon>
        <taxon>Cercospora</taxon>
    </lineage>
</organism>
<feature type="compositionally biased region" description="Low complexity" evidence="2">
    <location>
        <begin position="575"/>
        <end position="604"/>
    </location>
</feature>
<dbReference type="AlphaFoldDB" id="A0A2S6CMI6"/>
<feature type="region of interest" description="Disordered" evidence="2">
    <location>
        <begin position="201"/>
        <end position="233"/>
    </location>
</feature>
<accession>A0A2S6CMI6</accession>
<feature type="DNA-binding region" description="HMG box" evidence="1">
    <location>
        <begin position="251"/>
        <end position="328"/>
    </location>
</feature>
<dbReference type="STRING" id="357750.A0A2S6CMI6"/>
<dbReference type="EMBL" id="PNEN01000174">
    <property type="protein sequence ID" value="PPJ60943.1"/>
    <property type="molecule type" value="Genomic_DNA"/>
</dbReference>
<feature type="compositionally biased region" description="Pro residues" evidence="2">
    <location>
        <begin position="62"/>
        <end position="76"/>
    </location>
</feature>
<dbReference type="SUPFAM" id="SSF47095">
    <property type="entry name" value="HMG-box"/>
    <property type="match status" value="1"/>
</dbReference>
<keyword evidence="5" id="KW-1185">Reference proteome</keyword>
<dbReference type="Gene3D" id="1.10.30.10">
    <property type="entry name" value="High mobility group box domain"/>
    <property type="match status" value="1"/>
</dbReference>
<dbReference type="GO" id="GO:0003677">
    <property type="term" value="F:DNA binding"/>
    <property type="evidence" value="ECO:0007669"/>
    <property type="project" value="UniProtKB-UniRule"/>
</dbReference>
<feature type="compositionally biased region" description="Acidic residues" evidence="2">
    <location>
        <begin position="685"/>
        <end position="707"/>
    </location>
</feature>